<evidence type="ECO:0000313" key="1">
    <source>
        <dbReference type="EMBL" id="MCF2218677.1"/>
    </source>
</evidence>
<dbReference type="Proteomes" id="UP001430374">
    <property type="component" value="Unassembled WGS sequence"/>
</dbReference>
<gene>
    <name evidence="1" type="ORF">H9Q08_05110</name>
</gene>
<reference evidence="1" key="1">
    <citation type="submission" date="2021-08" db="EMBL/GenBank/DDBJ databases">
        <title>Complete genome sequence of Chryseobacterium sp strain PS-8.</title>
        <authorList>
            <person name="Das S.K."/>
        </authorList>
    </citation>
    <scope>NUCLEOTIDE SEQUENCE</scope>
    <source>
        <strain evidence="1">PS-8</strain>
    </source>
</reference>
<keyword evidence="2" id="KW-1185">Reference proteome</keyword>
<evidence type="ECO:0000313" key="2">
    <source>
        <dbReference type="Proteomes" id="UP001430374"/>
    </source>
</evidence>
<organism evidence="1 2">
    <name type="scientific">Chryseobacterium indicum</name>
    <dbReference type="NCBI Taxonomy" id="2766954"/>
    <lineage>
        <taxon>Bacteria</taxon>
        <taxon>Pseudomonadati</taxon>
        <taxon>Bacteroidota</taxon>
        <taxon>Flavobacteriia</taxon>
        <taxon>Flavobacteriales</taxon>
        <taxon>Weeksellaceae</taxon>
        <taxon>Chryseobacterium group</taxon>
        <taxon>Chryseobacterium</taxon>
    </lineage>
</organism>
<sequence>MEERDSIIRKILDELYIKFDPKNLYQLTLDQYGDFLISTFEYINLYKDKYHLSKKDFVEFNKLIHHKYNYDEYEDNCWERVAFFMDELIFCFSTRPPYFFDSNFEDFKNKIRKDMTKGNGL</sequence>
<dbReference type="RefSeq" id="WP_235130391.1">
    <property type="nucleotide sequence ID" value="NZ_JACSGT010000001.1"/>
</dbReference>
<proteinExistence type="predicted"/>
<accession>A0ABS9C390</accession>
<protein>
    <submittedName>
        <fullName evidence="1">Uncharacterized protein</fullName>
    </submittedName>
</protein>
<name>A0ABS9C390_9FLAO</name>
<dbReference type="EMBL" id="JACSGT010000001">
    <property type="protein sequence ID" value="MCF2218677.1"/>
    <property type="molecule type" value="Genomic_DNA"/>
</dbReference>
<comment type="caution">
    <text evidence="1">The sequence shown here is derived from an EMBL/GenBank/DDBJ whole genome shotgun (WGS) entry which is preliminary data.</text>
</comment>